<dbReference type="CDD" id="cd01300">
    <property type="entry name" value="YtcJ_like"/>
    <property type="match status" value="1"/>
</dbReference>
<dbReference type="InterPro" id="IPR032466">
    <property type="entry name" value="Metal_Hydrolase"/>
</dbReference>
<dbReference type="SUPFAM" id="SSF51338">
    <property type="entry name" value="Composite domain of metallo-dependent hydrolases"/>
    <property type="match status" value="1"/>
</dbReference>
<accession>A0ABW4EFM6</accession>
<dbReference type="EC" id="3.5.-.-" evidence="2"/>
<gene>
    <name evidence="2" type="ORF">ACFTOW_12245</name>
</gene>
<dbReference type="Proteomes" id="UP001597186">
    <property type="component" value="Unassembled WGS sequence"/>
</dbReference>
<dbReference type="Gene3D" id="3.10.310.70">
    <property type="match status" value="1"/>
</dbReference>
<dbReference type="InterPro" id="IPR013108">
    <property type="entry name" value="Amidohydro_3"/>
</dbReference>
<feature type="domain" description="Amidohydrolase 3" evidence="1">
    <location>
        <begin position="50"/>
        <end position="550"/>
    </location>
</feature>
<dbReference type="PANTHER" id="PTHR22642">
    <property type="entry name" value="IMIDAZOLONEPROPIONASE"/>
    <property type="match status" value="1"/>
</dbReference>
<sequence>MTADLIIKGASALTMNPDFPTASAVAIADGRILAVGDDDAVMAQAGPATRIIDAKGATLLPGFVEAHMHLFGGGASLRHLLLTGTKGFDAICDKVRAYAADNPDTKVLYVRGVDYDMLDGTPFDRHILDRIIADRPLAFVAFDFHTMWANTLLLTETGLLQGKELGPGNEIVMAEDGLATGELREVEAFGPINVYSGEERNGLGLSTGGEPDPAPTPEERAFDKADLRAGLDWCARHGITSIHNMDGNLYTLDLLKEIEAEGDLPCRVKVPFHFKNFMGLEMLEKASMMHDTYQGDWVTSGLVKAFCDGVMEGFTGYLVDDYADRPGNRGEPLFTEEKMTEMMVEADRRGLQIAVHSCGDGAVRQVLNGYEAAARANGARDARHRVEHVELIQESDIPRFKALGAIASMQPPHPPGAMDFPVEPAKTRIGPDRWHLAYAWRRMIDAGAHVPFSSDWPVARIDVLAGIYAALTWEPWEPHLPRQTVTLHEALAGYTIEGAYAEHAEDRKGMLKQGYLADLVLLSGDIEAVDVADIPSLNVALTICGGKITHRA</sequence>
<proteinExistence type="predicted"/>
<protein>
    <submittedName>
        <fullName evidence="2">Amidohydrolase</fullName>
        <ecNumber evidence="2">3.5.-.-</ecNumber>
    </submittedName>
</protein>
<evidence type="ECO:0000313" key="3">
    <source>
        <dbReference type="Proteomes" id="UP001597186"/>
    </source>
</evidence>
<dbReference type="RefSeq" id="WP_379916077.1">
    <property type="nucleotide sequence ID" value="NZ_JBHUDD010000059.1"/>
</dbReference>
<evidence type="ECO:0000259" key="1">
    <source>
        <dbReference type="Pfam" id="PF07969"/>
    </source>
</evidence>
<name>A0ABW4EFM6_9RHOB</name>
<dbReference type="InterPro" id="IPR011059">
    <property type="entry name" value="Metal-dep_hydrolase_composite"/>
</dbReference>
<dbReference type="InterPro" id="IPR033932">
    <property type="entry name" value="YtcJ-like"/>
</dbReference>
<dbReference type="Pfam" id="PF07969">
    <property type="entry name" value="Amidohydro_3"/>
    <property type="match status" value="1"/>
</dbReference>
<dbReference type="PANTHER" id="PTHR22642:SF2">
    <property type="entry name" value="PROTEIN LONG AFTER FAR-RED 3"/>
    <property type="match status" value="1"/>
</dbReference>
<organism evidence="2 3">
    <name type="scientific">Lacimonas salitolerans</name>
    <dbReference type="NCBI Taxonomy" id="1323750"/>
    <lineage>
        <taxon>Bacteria</taxon>
        <taxon>Pseudomonadati</taxon>
        <taxon>Pseudomonadota</taxon>
        <taxon>Alphaproteobacteria</taxon>
        <taxon>Rhodobacterales</taxon>
        <taxon>Paracoccaceae</taxon>
        <taxon>Lacimonas</taxon>
    </lineage>
</organism>
<comment type="caution">
    <text evidence="2">The sequence shown here is derived from an EMBL/GenBank/DDBJ whole genome shotgun (WGS) entry which is preliminary data.</text>
</comment>
<dbReference type="Gene3D" id="2.30.40.10">
    <property type="entry name" value="Urease, subunit C, domain 1"/>
    <property type="match status" value="1"/>
</dbReference>
<dbReference type="SUPFAM" id="SSF51556">
    <property type="entry name" value="Metallo-dependent hydrolases"/>
    <property type="match status" value="1"/>
</dbReference>
<evidence type="ECO:0000313" key="2">
    <source>
        <dbReference type="EMBL" id="MFD1510172.1"/>
    </source>
</evidence>
<dbReference type="Gene3D" id="3.20.20.140">
    <property type="entry name" value="Metal-dependent hydrolases"/>
    <property type="match status" value="1"/>
</dbReference>
<keyword evidence="2" id="KW-0378">Hydrolase</keyword>
<dbReference type="EMBL" id="JBHUDD010000059">
    <property type="protein sequence ID" value="MFD1510172.1"/>
    <property type="molecule type" value="Genomic_DNA"/>
</dbReference>
<keyword evidence="3" id="KW-1185">Reference proteome</keyword>
<reference evidence="3" key="1">
    <citation type="journal article" date="2019" name="Int. J. Syst. Evol. Microbiol.">
        <title>The Global Catalogue of Microorganisms (GCM) 10K type strain sequencing project: providing services to taxonomists for standard genome sequencing and annotation.</title>
        <authorList>
            <consortium name="The Broad Institute Genomics Platform"/>
            <consortium name="The Broad Institute Genome Sequencing Center for Infectious Disease"/>
            <person name="Wu L."/>
            <person name="Ma J."/>
        </authorList>
    </citation>
    <scope>NUCLEOTIDE SEQUENCE [LARGE SCALE GENOMIC DNA]</scope>
    <source>
        <strain evidence="3">CGMCC 1.12477</strain>
    </source>
</reference>
<dbReference type="GO" id="GO:0016787">
    <property type="term" value="F:hydrolase activity"/>
    <property type="evidence" value="ECO:0007669"/>
    <property type="project" value="UniProtKB-KW"/>
</dbReference>